<proteinExistence type="predicted"/>
<protein>
    <recommendedName>
        <fullName evidence="3">WYL domain-containing protein</fullName>
    </recommendedName>
</protein>
<sequence length="100" mass="11135">MLRESIVEAIESRREIEFGYDGRHRVVQPAALGESRRGKLTLLAYQAAGGSNSGLQRGQPWWLFTLAKMTHVQVGERRFLADPAGYQRNAAPLLAIDAQL</sequence>
<evidence type="ECO:0000313" key="1">
    <source>
        <dbReference type="EMBL" id="GAA4392697.1"/>
    </source>
</evidence>
<name>A0ABP8JLZ2_9ACTN</name>
<accession>A0ABP8JLZ2</accession>
<evidence type="ECO:0000313" key="2">
    <source>
        <dbReference type="Proteomes" id="UP001500635"/>
    </source>
</evidence>
<dbReference type="RefSeq" id="WP_344995328.1">
    <property type="nucleotide sequence ID" value="NZ_BAABFR010000030.1"/>
</dbReference>
<dbReference type="EMBL" id="BAABFR010000030">
    <property type="protein sequence ID" value="GAA4392697.1"/>
    <property type="molecule type" value="Genomic_DNA"/>
</dbReference>
<dbReference type="Proteomes" id="UP001500635">
    <property type="component" value="Unassembled WGS sequence"/>
</dbReference>
<gene>
    <name evidence="1" type="ORF">GCM10023147_22710</name>
</gene>
<organism evidence="1 2">
    <name type="scientific">Tsukamurella soli</name>
    <dbReference type="NCBI Taxonomy" id="644556"/>
    <lineage>
        <taxon>Bacteria</taxon>
        <taxon>Bacillati</taxon>
        <taxon>Actinomycetota</taxon>
        <taxon>Actinomycetes</taxon>
        <taxon>Mycobacteriales</taxon>
        <taxon>Tsukamurellaceae</taxon>
        <taxon>Tsukamurella</taxon>
    </lineage>
</organism>
<comment type="caution">
    <text evidence="1">The sequence shown here is derived from an EMBL/GenBank/DDBJ whole genome shotgun (WGS) entry which is preliminary data.</text>
</comment>
<dbReference type="PROSITE" id="PS52050">
    <property type="entry name" value="WYL"/>
    <property type="match status" value="1"/>
</dbReference>
<keyword evidence="2" id="KW-1185">Reference proteome</keyword>
<evidence type="ECO:0008006" key="3">
    <source>
        <dbReference type="Google" id="ProtNLM"/>
    </source>
</evidence>
<reference evidence="2" key="1">
    <citation type="journal article" date="2019" name="Int. J. Syst. Evol. Microbiol.">
        <title>The Global Catalogue of Microorganisms (GCM) 10K type strain sequencing project: providing services to taxonomists for standard genome sequencing and annotation.</title>
        <authorList>
            <consortium name="The Broad Institute Genomics Platform"/>
            <consortium name="The Broad Institute Genome Sequencing Center for Infectious Disease"/>
            <person name="Wu L."/>
            <person name="Ma J."/>
        </authorList>
    </citation>
    <scope>NUCLEOTIDE SEQUENCE [LARGE SCALE GENOMIC DNA]</scope>
    <source>
        <strain evidence="2">JCM 17688</strain>
    </source>
</reference>